<evidence type="ECO:0000313" key="1">
    <source>
        <dbReference type="EMBL" id="CAJ1388443.1"/>
    </source>
</evidence>
<sequence length="54" mass="6080">DLFEAQRSALARLVACSAVSLARRLVAHEERLGERRVVTLFAQRLENAVQQVCE</sequence>
<comment type="caution">
    <text evidence="1">The sequence shown here is derived from an EMBL/GenBank/DDBJ whole genome shotgun (WGS) entry which is preliminary data.</text>
</comment>
<dbReference type="AlphaFoldDB" id="A0AA36IIX1"/>
<name>A0AA36IIX1_9DINO</name>
<dbReference type="Proteomes" id="UP001178507">
    <property type="component" value="Unassembled WGS sequence"/>
</dbReference>
<accession>A0AA36IIX1</accession>
<feature type="non-terminal residue" evidence="1">
    <location>
        <position position="1"/>
    </location>
</feature>
<keyword evidence="2" id="KW-1185">Reference proteome</keyword>
<organism evidence="1 2">
    <name type="scientific">Effrenium voratum</name>
    <dbReference type="NCBI Taxonomy" id="2562239"/>
    <lineage>
        <taxon>Eukaryota</taxon>
        <taxon>Sar</taxon>
        <taxon>Alveolata</taxon>
        <taxon>Dinophyceae</taxon>
        <taxon>Suessiales</taxon>
        <taxon>Symbiodiniaceae</taxon>
        <taxon>Effrenium</taxon>
    </lineage>
</organism>
<feature type="non-terminal residue" evidence="1">
    <location>
        <position position="54"/>
    </location>
</feature>
<gene>
    <name evidence="1" type="ORF">EVOR1521_LOCUS14305</name>
</gene>
<proteinExistence type="predicted"/>
<evidence type="ECO:0000313" key="2">
    <source>
        <dbReference type="Proteomes" id="UP001178507"/>
    </source>
</evidence>
<reference evidence="1" key="1">
    <citation type="submission" date="2023-08" db="EMBL/GenBank/DDBJ databases">
        <authorList>
            <person name="Chen Y."/>
            <person name="Shah S."/>
            <person name="Dougan E. K."/>
            <person name="Thang M."/>
            <person name="Chan C."/>
        </authorList>
    </citation>
    <scope>NUCLEOTIDE SEQUENCE</scope>
</reference>
<protein>
    <submittedName>
        <fullName evidence="1">Uncharacterized protein</fullName>
    </submittedName>
</protein>
<dbReference type="EMBL" id="CAUJNA010001691">
    <property type="protein sequence ID" value="CAJ1388443.1"/>
    <property type="molecule type" value="Genomic_DNA"/>
</dbReference>